<dbReference type="Pfam" id="PF00067">
    <property type="entry name" value="p450"/>
    <property type="match status" value="1"/>
</dbReference>
<gene>
    <name evidence="12" type="ORF">APZ42_028083</name>
</gene>
<keyword evidence="6 9" id="KW-0408">Iron</keyword>
<keyword evidence="5" id="KW-0256">Endoplasmic reticulum</keyword>
<evidence type="ECO:0000256" key="10">
    <source>
        <dbReference type="RuleBase" id="RU000461"/>
    </source>
</evidence>
<evidence type="ECO:0000256" key="9">
    <source>
        <dbReference type="PIRSR" id="PIRSR602401-1"/>
    </source>
</evidence>
<protein>
    <submittedName>
        <fullName evidence="12">Cytochrome P450 4d8</fullName>
    </submittedName>
</protein>
<keyword evidence="9 10" id="KW-0479">Metal-binding</keyword>
<dbReference type="PRINTS" id="PR00463">
    <property type="entry name" value="EP450I"/>
</dbReference>
<evidence type="ECO:0000256" key="7">
    <source>
        <dbReference type="ARBA" id="ARBA00023033"/>
    </source>
</evidence>
<evidence type="ECO:0000256" key="8">
    <source>
        <dbReference type="ARBA" id="ARBA00023136"/>
    </source>
</evidence>
<dbReference type="GO" id="GO:0020037">
    <property type="term" value="F:heme binding"/>
    <property type="evidence" value="ECO:0007669"/>
    <property type="project" value="InterPro"/>
</dbReference>
<evidence type="ECO:0000256" key="4">
    <source>
        <dbReference type="ARBA" id="ARBA00022617"/>
    </source>
</evidence>
<dbReference type="PANTHER" id="PTHR24291:SF189">
    <property type="entry name" value="CYTOCHROME P450 4C3-RELATED"/>
    <property type="match status" value="1"/>
</dbReference>
<organism evidence="12 13">
    <name type="scientific">Daphnia magna</name>
    <dbReference type="NCBI Taxonomy" id="35525"/>
    <lineage>
        <taxon>Eukaryota</taxon>
        <taxon>Metazoa</taxon>
        <taxon>Ecdysozoa</taxon>
        <taxon>Arthropoda</taxon>
        <taxon>Crustacea</taxon>
        <taxon>Branchiopoda</taxon>
        <taxon>Diplostraca</taxon>
        <taxon>Cladocera</taxon>
        <taxon>Anomopoda</taxon>
        <taxon>Daphniidae</taxon>
        <taxon>Daphnia</taxon>
    </lineage>
</organism>
<evidence type="ECO:0000313" key="12">
    <source>
        <dbReference type="EMBL" id="KZS08046.1"/>
    </source>
</evidence>
<dbReference type="GO" id="GO:0004497">
    <property type="term" value="F:monooxygenase activity"/>
    <property type="evidence" value="ECO:0007669"/>
    <property type="project" value="UniProtKB-KW"/>
</dbReference>
<keyword evidence="8 11" id="KW-0472">Membrane</keyword>
<proteinExistence type="inferred from homology"/>
<keyword evidence="13" id="KW-1185">Reference proteome</keyword>
<dbReference type="OrthoDB" id="1470350at2759"/>
<feature type="transmembrane region" description="Helical" evidence="11">
    <location>
        <begin position="45"/>
        <end position="63"/>
    </location>
</feature>
<dbReference type="InterPro" id="IPR001128">
    <property type="entry name" value="Cyt_P450"/>
</dbReference>
<feature type="binding site" description="axial binding residue" evidence="9">
    <location>
        <position position="488"/>
    </location>
    <ligand>
        <name>heme</name>
        <dbReference type="ChEBI" id="CHEBI:30413"/>
    </ligand>
    <ligandPart>
        <name>Fe</name>
        <dbReference type="ChEBI" id="CHEBI:18248"/>
    </ligandPart>
</feature>
<dbReference type="GO" id="GO:0016705">
    <property type="term" value="F:oxidoreductase activity, acting on paired donors, with incorporation or reduction of molecular oxygen"/>
    <property type="evidence" value="ECO:0007669"/>
    <property type="project" value="InterPro"/>
</dbReference>
<dbReference type="GO" id="GO:0005789">
    <property type="term" value="C:endoplasmic reticulum membrane"/>
    <property type="evidence" value="ECO:0007669"/>
    <property type="project" value="UniProtKB-SubCell"/>
</dbReference>
<feature type="transmembrane region" description="Helical" evidence="11">
    <location>
        <begin position="15"/>
        <end position="33"/>
    </location>
</feature>
<comment type="cofactor">
    <cofactor evidence="1 9">
        <name>heme</name>
        <dbReference type="ChEBI" id="CHEBI:30413"/>
    </cofactor>
</comment>
<dbReference type="Proteomes" id="UP000076858">
    <property type="component" value="Unassembled WGS sequence"/>
</dbReference>
<comment type="caution">
    <text evidence="12">The sequence shown here is derived from an EMBL/GenBank/DDBJ whole genome shotgun (WGS) entry which is preliminary data.</text>
</comment>
<dbReference type="PROSITE" id="PS00086">
    <property type="entry name" value="CYTOCHROME_P450"/>
    <property type="match status" value="1"/>
</dbReference>
<name>A0A164QTK6_9CRUS</name>
<evidence type="ECO:0000256" key="11">
    <source>
        <dbReference type="SAM" id="Phobius"/>
    </source>
</evidence>
<accession>A0A164QTK6</accession>
<dbReference type="InterPro" id="IPR017972">
    <property type="entry name" value="Cyt_P450_CS"/>
</dbReference>
<comment type="subcellular location">
    <subcellularLocation>
        <location evidence="2">Endoplasmic reticulum membrane</location>
    </subcellularLocation>
</comment>
<keyword evidence="11" id="KW-0812">Transmembrane</keyword>
<evidence type="ECO:0000256" key="5">
    <source>
        <dbReference type="ARBA" id="ARBA00022824"/>
    </source>
</evidence>
<keyword evidence="11" id="KW-1133">Transmembrane helix</keyword>
<evidence type="ECO:0000313" key="13">
    <source>
        <dbReference type="Proteomes" id="UP000076858"/>
    </source>
</evidence>
<dbReference type="InterPro" id="IPR036396">
    <property type="entry name" value="Cyt_P450_sf"/>
</dbReference>
<evidence type="ECO:0000256" key="3">
    <source>
        <dbReference type="ARBA" id="ARBA00010617"/>
    </source>
</evidence>
<dbReference type="STRING" id="35525.A0A164QTK6"/>
<sequence length="545" mass="62313">MDFHLPQWITVPNSVTLFTLAIVVTCAVFFAIIKRINFIQRVNKIPGMFGGFTFLGNATAFLVTPEGCVQPQFLFIRISIFSFIELFIRVMGYVYIMRSCGPVLRIWAGPFPNILLFTPEAFEVVLSNNTLIDKSREYGFLHPWLNTGLLTSTGSKWFNRRKLLTPTFHFKILGDFVQVFNEQSQILIEKINAAVETQKDGFDIYPFITRCTLDIICESAMGCKIEAQSHSDGEYPQAVHSMCRILNVRASQPMMQSNLLFHLSSYGAEQRKNLKILHGFTDKVIQSRKLERKQNSLQKNVIDVGTNQDDNFIPAKKRLAFLDLLIDASNDGILLTDADIREEVDTFMFEGHDTSTAAISWSLLLIGSHPHVQELVCEELDRVFGNSDRHATINDLNELKYLECCIKEALRLYPSVPIMGRQLSQDTIIHGYTVPANTTVLLFTYILHRDSKHFPDPELFQPGRFFEENSRGRHPYVYVPFSAGPRNCIGQKFAIMEEKVILSTILRNFHVKALDQRENIVLLNEVVLRPRDGIRLCLTSKKYKQ</sequence>
<dbReference type="EMBL" id="LRGB01002371">
    <property type="protein sequence ID" value="KZS08046.1"/>
    <property type="molecule type" value="Genomic_DNA"/>
</dbReference>
<dbReference type="AlphaFoldDB" id="A0A164QTK6"/>
<dbReference type="PANTHER" id="PTHR24291">
    <property type="entry name" value="CYTOCHROME P450 FAMILY 4"/>
    <property type="match status" value="1"/>
</dbReference>
<reference evidence="12 13" key="1">
    <citation type="submission" date="2016-03" db="EMBL/GenBank/DDBJ databases">
        <title>EvidentialGene: Evidence-directed Construction of Genes on Genomes.</title>
        <authorList>
            <person name="Gilbert D.G."/>
            <person name="Choi J.-H."/>
            <person name="Mockaitis K."/>
            <person name="Colbourne J."/>
            <person name="Pfrender M."/>
        </authorList>
    </citation>
    <scope>NUCLEOTIDE SEQUENCE [LARGE SCALE GENOMIC DNA]</scope>
    <source>
        <strain evidence="12 13">Xinb3</strain>
        <tissue evidence="12">Complete organism</tissue>
    </source>
</reference>
<evidence type="ECO:0000256" key="6">
    <source>
        <dbReference type="ARBA" id="ARBA00023004"/>
    </source>
</evidence>
<dbReference type="InterPro" id="IPR002401">
    <property type="entry name" value="Cyt_P450_E_grp-I"/>
</dbReference>
<keyword evidence="4 9" id="KW-0349">Heme</keyword>
<evidence type="ECO:0000256" key="1">
    <source>
        <dbReference type="ARBA" id="ARBA00001971"/>
    </source>
</evidence>
<dbReference type="SUPFAM" id="SSF48264">
    <property type="entry name" value="Cytochrome P450"/>
    <property type="match status" value="1"/>
</dbReference>
<keyword evidence="7 10" id="KW-0503">Monooxygenase</keyword>
<dbReference type="Gene3D" id="1.10.630.10">
    <property type="entry name" value="Cytochrome P450"/>
    <property type="match status" value="1"/>
</dbReference>
<dbReference type="GO" id="GO:0005506">
    <property type="term" value="F:iron ion binding"/>
    <property type="evidence" value="ECO:0007669"/>
    <property type="project" value="InterPro"/>
</dbReference>
<feature type="transmembrane region" description="Helical" evidence="11">
    <location>
        <begin position="75"/>
        <end position="96"/>
    </location>
</feature>
<dbReference type="PRINTS" id="PR00385">
    <property type="entry name" value="P450"/>
</dbReference>
<comment type="similarity">
    <text evidence="3 10">Belongs to the cytochrome P450 family.</text>
</comment>
<evidence type="ECO:0000256" key="2">
    <source>
        <dbReference type="ARBA" id="ARBA00004586"/>
    </source>
</evidence>
<keyword evidence="10" id="KW-0560">Oxidoreductase</keyword>
<dbReference type="InterPro" id="IPR050196">
    <property type="entry name" value="Cytochrome_P450_Monoox"/>
</dbReference>